<keyword evidence="2" id="KW-0472">Membrane</keyword>
<feature type="compositionally biased region" description="Low complexity" evidence="1">
    <location>
        <begin position="215"/>
        <end position="241"/>
    </location>
</feature>
<feature type="region of interest" description="Disordered" evidence="1">
    <location>
        <begin position="186"/>
        <end position="279"/>
    </location>
</feature>
<feature type="compositionally biased region" description="Low complexity" evidence="1">
    <location>
        <begin position="186"/>
        <end position="208"/>
    </location>
</feature>
<evidence type="ECO:0000313" key="4">
    <source>
        <dbReference type="Proteomes" id="UP000819052"/>
    </source>
</evidence>
<dbReference type="Proteomes" id="UP000819052">
    <property type="component" value="Unassembled WGS sequence"/>
</dbReference>
<gene>
    <name evidence="3" type="ORF">F1609_26785</name>
</gene>
<accession>A0ABX0MJV4</accession>
<evidence type="ECO:0000256" key="2">
    <source>
        <dbReference type="SAM" id="Phobius"/>
    </source>
</evidence>
<feature type="transmembrane region" description="Helical" evidence="2">
    <location>
        <begin position="33"/>
        <end position="53"/>
    </location>
</feature>
<dbReference type="EMBL" id="VVIW01000023">
    <property type="protein sequence ID" value="NHZ43744.1"/>
    <property type="molecule type" value="Genomic_DNA"/>
</dbReference>
<keyword evidence="4" id="KW-1185">Reference proteome</keyword>
<dbReference type="RefSeq" id="WP_167079806.1">
    <property type="nucleotide sequence ID" value="NZ_VVIW01000023.1"/>
</dbReference>
<protein>
    <submittedName>
        <fullName evidence="3">Uncharacterized protein</fullName>
    </submittedName>
</protein>
<proteinExistence type="predicted"/>
<organism evidence="3 4">
    <name type="scientific">Massilia aquatica</name>
    <dbReference type="NCBI Taxonomy" id="2609000"/>
    <lineage>
        <taxon>Bacteria</taxon>
        <taxon>Pseudomonadati</taxon>
        <taxon>Pseudomonadota</taxon>
        <taxon>Betaproteobacteria</taxon>
        <taxon>Burkholderiales</taxon>
        <taxon>Oxalobacteraceae</taxon>
        <taxon>Telluria group</taxon>
        <taxon>Massilia</taxon>
    </lineage>
</organism>
<evidence type="ECO:0000256" key="1">
    <source>
        <dbReference type="SAM" id="MobiDB-lite"/>
    </source>
</evidence>
<keyword evidence="2" id="KW-1133">Transmembrane helix</keyword>
<evidence type="ECO:0000313" key="3">
    <source>
        <dbReference type="EMBL" id="NHZ43744.1"/>
    </source>
</evidence>
<reference evidence="3 4" key="1">
    <citation type="submission" date="2019-09" db="EMBL/GenBank/DDBJ databases">
        <title>Taxonomy of Antarctic Massilia spp.: description of Massilia rubra sp. nov., Massilia aquatica sp. nov., Massilia mucilaginosa sp. nov., Massilia frigida sp. nov. isolated from streams, lakes and regoliths.</title>
        <authorList>
            <person name="Holochova P."/>
            <person name="Sedlacek I."/>
            <person name="Kralova S."/>
            <person name="Maslanova I."/>
            <person name="Busse H.-J."/>
            <person name="Stankova E."/>
            <person name="Vrbovska V."/>
            <person name="Kovarovic V."/>
            <person name="Bartak M."/>
            <person name="Svec P."/>
            <person name="Pantucek R."/>
        </authorList>
    </citation>
    <scope>NUCLEOTIDE SEQUENCE [LARGE SCALE GENOMIC DNA]</scope>
    <source>
        <strain evidence="3 4">CCM 8693</strain>
    </source>
</reference>
<comment type="caution">
    <text evidence="3">The sequence shown here is derived from an EMBL/GenBank/DDBJ whole genome shotgun (WGS) entry which is preliminary data.</text>
</comment>
<keyword evidence="2" id="KW-0812">Transmembrane</keyword>
<name>A0ABX0MJV4_9BURK</name>
<sequence>MPSLLPDEPSGAPVLSGILPPQKPPVGDRIGKAVAWGGGALALAALIGGGLWFNSQRKLDNAMEVVALSAKADAAARAKPVVKPEKAVVPLAEPEPAPDYTSPPPGTITPAPEKVPPLVVLPPEPEAAAAKKPVEPVAAPVVKAAPAPKPAPKPTHPLATSVLKKTSAAKPVVKAKAPVVAPKKPVVKAKAPVKPGAKKVVAPAPAKAGAKKRPVAAAPAKPGVKPKVAPKPGAKPAAKPAAKPKPAPAKVAARQEPAFKLHTPAGAKPCTSGGLAREC</sequence>